<reference evidence="2 3" key="1">
    <citation type="submission" date="2016-04" db="EMBL/GenBank/DDBJ databases">
        <authorList>
            <person name="Chen L."/>
            <person name="Zhuang W."/>
            <person name="Wang G."/>
        </authorList>
    </citation>
    <scope>NUCLEOTIDE SEQUENCE [LARGE SCALE GENOMIC DNA]</scope>
    <source>
        <strain evidence="3">GR20</strain>
    </source>
</reference>
<comment type="caution">
    <text evidence="2">The sequence shown here is derived from an EMBL/GenBank/DDBJ whole genome shotgun (WGS) entry which is preliminary data.</text>
</comment>
<gene>
    <name evidence="2" type="ORF">A4D02_03095</name>
</gene>
<dbReference type="EMBL" id="LWBO01000001">
    <property type="protein sequence ID" value="OQP55309.1"/>
    <property type="molecule type" value="Genomic_DNA"/>
</dbReference>
<dbReference type="PANTHER" id="PTHR34203:SF15">
    <property type="entry name" value="SLL1173 PROTEIN"/>
    <property type="match status" value="1"/>
</dbReference>
<sequence>MNTLKDRLKSISPLYNLYLYFFNRNHYLHLKRERDFVKTIVSKDSLVYDIGANMGNKTQLFRSLGANVITIEPDSTNYALLVNRFGNDKNVKVLQYAISDSIGVTNFYMDEPGSAYNTLSVKWKESLEDSSVNRWKTIRKFDNVVEVKTVTIDYLIKEYGVPKYIKIDVEGHELPCIKGLSSNIEVISFEANLPEFKSETLNIITCLRDINKNVKFNYQRDDESFELSKHISYDEFYKLLESTDIRYMEVYSFM</sequence>
<dbReference type="Pfam" id="PF05050">
    <property type="entry name" value="Methyltransf_21"/>
    <property type="match status" value="1"/>
</dbReference>
<accession>A0ABX3P5W1</accession>
<organism evidence="2 3">
    <name type="scientific">Niastella koreensis</name>
    <dbReference type="NCBI Taxonomy" id="354356"/>
    <lineage>
        <taxon>Bacteria</taxon>
        <taxon>Pseudomonadati</taxon>
        <taxon>Bacteroidota</taxon>
        <taxon>Chitinophagia</taxon>
        <taxon>Chitinophagales</taxon>
        <taxon>Chitinophagaceae</taxon>
        <taxon>Niastella</taxon>
    </lineage>
</organism>
<dbReference type="InterPro" id="IPR029063">
    <property type="entry name" value="SAM-dependent_MTases_sf"/>
</dbReference>
<dbReference type="NCBIfam" id="TIGR01444">
    <property type="entry name" value="fkbM_fam"/>
    <property type="match status" value="1"/>
</dbReference>
<dbReference type="Proteomes" id="UP000192277">
    <property type="component" value="Unassembled WGS sequence"/>
</dbReference>
<dbReference type="PANTHER" id="PTHR34203">
    <property type="entry name" value="METHYLTRANSFERASE, FKBM FAMILY PROTEIN"/>
    <property type="match status" value="1"/>
</dbReference>
<evidence type="ECO:0000259" key="1">
    <source>
        <dbReference type="Pfam" id="PF05050"/>
    </source>
</evidence>
<dbReference type="SUPFAM" id="SSF53335">
    <property type="entry name" value="S-adenosyl-L-methionine-dependent methyltransferases"/>
    <property type="match status" value="1"/>
</dbReference>
<feature type="domain" description="Methyltransferase FkbM" evidence="1">
    <location>
        <begin position="49"/>
        <end position="207"/>
    </location>
</feature>
<protein>
    <recommendedName>
        <fullName evidence="1">Methyltransferase FkbM domain-containing protein</fullName>
    </recommendedName>
</protein>
<keyword evidence="3" id="KW-1185">Reference proteome</keyword>
<evidence type="ECO:0000313" key="2">
    <source>
        <dbReference type="EMBL" id="OQP55309.1"/>
    </source>
</evidence>
<dbReference type="InterPro" id="IPR006342">
    <property type="entry name" value="FkbM_mtfrase"/>
</dbReference>
<dbReference type="Gene3D" id="3.40.50.150">
    <property type="entry name" value="Vaccinia Virus protein VP39"/>
    <property type="match status" value="1"/>
</dbReference>
<dbReference type="InterPro" id="IPR052514">
    <property type="entry name" value="SAM-dependent_MTase"/>
</dbReference>
<proteinExistence type="predicted"/>
<evidence type="ECO:0000313" key="3">
    <source>
        <dbReference type="Proteomes" id="UP000192277"/>
    </source>
</evidence>
<name>A0ABX3P5W1_9BACT</name>